<proteinExistence type="predicted"/>
<gene>
    <name evidence="2" type="primary">Nfu_g_1_007927</name>
</gene>
<dbReference type="EMBL" id="HAED01021029">
    <property type="protein sequence ID" value="SBR07679.1"/>
    <property type="molecule type" value="Transcribed_RNA"/>
</dbReference>
<reference evidence="2" key="1">
    <citation type="submission" date="2016-05" db="EMBL/GenBank/DDBJ databases">
        <authorList>
            <person name="Lavstsen T."/>
            <person name="Jespersen J.S."/>
        </authorList>
    </citation>
    <scope>NUCLEOTIDE SEQUENCE</scope>
    <source>
        <tissue evidence="2">Brain</tissue>
    </source>
</reference>
<protein>
    <submittedName>
        <fullName evidence="2">Uncharacterized protein</fullName>
    </submittedName>
</protein>
<accession>A0A1A8JJG6</accession>
<evidence type="ECO:0000256" key="1">
    <source>
        <dbReference type="SAM" id="MobiDB-lite"/>
    </source>
</evidence>
<sequence>MSVLTSCSGRDDEPLTPLGARPHSVSSKALRKLFLVQSDHMQLALKAEKKERKRGRILSSDSISSCVSINFQGKHIKKKLFVFSWSQGLLENICLLLTNSKHTVNNGTLSRADPRGG</sequence>
<reference evidence="2" key="2">
    <citation type="submission" date="2016-06" db="EMBL/GenBank/DDBJ databases">
        <title>The genome of a short-lived fish provides insights into sex chromosome evolution and the genetic control of aging.</title>
        <authorList>
            <person name="Reichwald K."/>
            <person name="Felder M."/>
            <person name="Petzold A."/>
            <person name="Koch P."/>
            <person name="Groth M."/>
            <person name="Platzer M."/>
        </authorList>
    </citation>
    <scope>NUCLEOTIDE SEQUENCE</scope>
    <source>
        <tissue evidence="2">Brain</tissue>
    </source>
</reference>
<dbReference type="AlphaFoldDB" id="A0A1A8JJG6"/>
<organism evidence="2">
    <name type="scientific">Nothobranchius kuhntae</name>
    <name type="common">Beira killifish</name>
    <dbReference type="NCBI Taxonomy" id="321403"/>
    <lineage>
        <taxon>Eukaryota</taxon>
        <taxon>Metazoa</taxon>
        <taxon>Chordata</taxon>
        <taxon>Craniata</taxon>
        <taxon>Vertebrata</taxon>
        <taxon>Euteleostomi</taxon>
        <taxon>Actinopterygii</taxon>
        <taxon>Neopterygii</taxon>
        <taxon>Teleostei</taxon>
        <taxon>Neoteleostei</taxon>
        <taxon>Acanthomorphata</taxon>
        <taxon>Ovalentaria</taxon>
        <taxon>Atherinomorphae</taxon>
        <taxon>Cyprinodontiformes</taxon>
        <taxon>Nothobranchiidae</taxon>
        <taxon>Nothobranchius</taxon>
    </lineage>
</organism>
<feature type="region of interest" description="Disordered" evidence="1">
    <location>
        <begin position="1"/>
        <end position="23"/>
    </location>
</feature>
<evidence type="ECO:0000313" key="2">
    <source>
        <dbReference type="EMBL" id="SBR20242.1"/>
    </source>
</evidence>
<name>A0A1A8JJG6_NOTKU</name>
<dbReference type="EMBL" id="HAEE01000226">
    <property type="protein sequence ID" value="SBR20242.1"/>
    <property type="molecule type" value="Transcribed_RNA"/>
</dbReference>